<evidence type="ECO:0000313" key="2">
    <source>
        <dbReference type="EMBL" id="BAD10313.1"/>
    </source>
</evidence>
<evidence type="ECO:0000313" key="3">
    <source>
        <dbReference type="EMBL" id="BAD10689.1"/>
    </source>
</evidence>
<accession>Q6YUB1</accession>
<organism evidence="3 4">
    <name type="scientific">Oryza sativa subsp. japonica</name>
    <name type="common">Rice</name>
    <dbReference type="NCBI Taxonomy" id="39947"/>
    <lineage>
        <taxon>Eukaryota</taxon>
        <taxon>Viridiplantae</taxon>
        <taxon>Streptophyta</taxon>
        <taxon>Embryophyta</taxon>
        <taxon>Tracheophyta</taxon>
        <taxon>Spermatophyta</taxon>
        <taxon>Magnoliopsida</taxon>
        <taxon>Liliopsida</taxon>
        <taxon>Poales</taxon>
        <taxon>Poaceae</taxon>
        <taxon>BOP clade</taxon>
        <taxon>Oryzoideae</taxon>
        <taxon>Oryzeae</taxon>
        <taxon>Oryzinae</taxon>
        <taxon>Oryza</taxon>
        <taxon>Oryza sativa</taxon>
    </lineage>
</organism>
<dbReference type="EMBL" id="AP005871">
    <property type="protein sequence ID" value="BAD10689.1"/>
    <property type="molecule type" value="Genomic_DNA"/>
</dbReference>
<proteinExistence type="predicted"/>
<reference evidence="3" key="2">
    <citation type="submission" date="2002-11" db="EMBL/GenBank/DDBJ databases">
        <title>Oryza sativa nipponbare(GA3) genomic DNA, chromosome 8, BAC clone:B1116H04.</title>
        <authorList>
            <person name="Sasaki T."/>
            <person name="Matsumoto T."/>
            <person name="Katayose Y."/>
        </authorList>
    </citation>
    <scope>NUCLEOTIDE SEQUENCE</scope>
</reference>
<sequence>MKAAMSPLPSPVTPPSPVLQCGSGLGGEVSSGGGPGGEGGGGGPNGEGRSGGEWVAGTARRAAAGERAICRVWHQPRLRHRPPSHPIHLLHHASNLRRCHRTAWMSSASTAHYTEPMLISPRSECIEDRKLQQTAVSNSKNSIRTCIIRYSVWGRKKEMKKKGDGNARRERGPSHSAKPSRKLVSGPCVDTDMQMEAGKEGGDSGTETEAMGRHGGSGSGDDEDDCGHEEGGGGGGFLG</sequence>
<feature type="region of interest" description="Disordered" evidence="1">
    <location>
        <begin position="157"/>
        <end position="239"/>
    </location>
</feature>
<dbReference type="AlphaFoldDB" id="Q6YUB1"/>
<dbReference type="Proteomes" id="UP000000763">
    <property type="component" value="Chromosome 8"/>
</dbReference>
<reference evidence="4" key="3">
    <citation type="journal article" date="2005" name="Nature">
        <title>The map-based sequence of the rice genome.</title>
        <authorList>
            <consortium name="International rice genome sequencing project (IRGSP)"/>
            <person name="Matsumoto T."/>
            <person name="Wu J."/>
            <person name="Kanamori H."/>
            <person name="Katayose Y."/>
            <person name="Fujisawa M."/>
            <person name="Namiki N."/>
            <person name="Mizuno H."/>
            <person name="Yamamoto K."/>
            <person name="Antonio B.A."/>
            <person name="Baba T."/>
            <person name="Sakata K."/>
            <person name="Nagamura Y."/>
            <person name="Aoki H."/>
            <person name="Arikawa K."/>
            <person name="Arita K."/>
            <person name="Bito T."/>
            <person name="Chiden Y."/>
            <person name="Fujitsuka N."/>
            <person name="Fukunaka R."/>
            <person name="Hamada M."/>
            <person name="Harada C."/>
            <person name="Hayashi A."/>
            <person name="Hijishita S."/>
            <person name="Honda M."/>
            <person name="Hosokawa S."/>
            <person name="Ichikawa Y."/>
            <person name="Idonuma A."/>
            <person name="Iijima M."/>
            <person name="Ikeda M."/>
            <person name="Ikeno M."/>
            <person name="Ito K."/>
            <person name="Ito S."/>
            <person name="Ito T."/>
            <person name="Ito Y."/>
            <person name="Ito Y."/>
            <person name="Iwabuchi A."/>
            <person name="Kamiya K."/>
            <person name="Karasawa W."/>
            <person name="Kurita K."/>
            <person name="Katagiri S."/>
            <person name="Kikuta A."/>
            <person name="Kobayashi H."/>
            <person name="Kobayashi N."/>
            <person name="Machita K."/>
            <person name="Maehara T."/>
            <person name="Masukawa M."/>
            <person name="Mizubayashi T."/>
            <person name="Mukai Y."/>
            <person name="Nagasaki H."/>
            <person name="Nagata Y."/>
            <person name="Naito S."/>
            <person name="Nakashima M."/>
            <person name="Nakama Y."/>
            <person name="Nakamichi Y."/>
            <person name="Nakamura M."/>
            <person name="Meguro A."/>
            <person name="Negishi M."/>
            <person name="Ohta I."/>
            <person name="Ohta T."/>
            <person name="Okamoto M."/>
            <person name="Ono N."/>
            <person name="Saji S."/>
            <person name="Sakaguchi M."/>
            <person name="Sakai K."/>
            <person name="Shibata M."/>
            <person name="Shimokawa T."/>
            <person name="Song J."/>
            <person name="Takazaki Y."/>
            <person name="Terasawa K."/>
            <person name="Tsugane M."/>
            <person name="Tsuji K."/>
            <person name="Ueda S."/>
            <person name="Waki K."/>
            <person name="Yamagata H."/>
            <person name="Yamamoto M."/>
            <person name="Yamamoto S."/>
            <person name="Yamane H."/>
            <person name="Yoshiki S."/>
            <person name="Yoshihara R."/>
            <person name="Yukawa K."/>
            <person name="Zhong H."/>
            <person name="Yano M."/>
            <person name="Yuan Q."/>
            <person name="Ouyang S."/>
            <person name="Liu J."/>
            <person name="Jones K.M."/>
            <person name="Gansberger K."/>
            <person name="Moffat K."/>
            <person name="Hill J."/>
            <person name="Bera J."/>
            <person name="Fadrosh D."/>
            <person name="Jin S."/>
            <person name="Johri S."/>
            <person name="Kim M."/>
            <person name="Overton L."/>
            <person name="Reardon M."/>
            <person name="Tsitrin T."/>
            <person name="Vuong H."/>
            <person name="Weaver B."/>
            <person name="Ciecko A."/>
            <person name="Tallon L."/>
            <person name="Jackson J."/>
            <person name="Pai G."/>
            <person name="Aken S.V."/>
            <person name="Utterback T."/>
            <person name="Reidmuller S."/>
            <person name="Feldblyum T."/>
            <person name="Hsiao J."/>
            <person name="Zismann V."/>
            <person name="Iobst S."/>
            <person name="de Vazeille A.R."/>
            <person name="Buell C.R."/>
            <person name="Ying K."/>
            <person name="Li Y."/>
            <person name="Lu T."/>
            <person name="Huang Y."/>
            <person name="Zhao Q."/>
            <person name="Feng Q."/>
            <person name="Zhang L."/>
            <person name="Zhu J."/>
            <person name="Weng Q."/>
            <person name="Mu J."/>
            <person name="Lu Y."/>
            <person name="Fan D."/>
            <person name="Liu Y."/>
            <person name="Guan J."/>
            <person name="Zhang Y."/>
            <person name="Yu S."/>
            <person name="Liu X."/>
            <person name="Zhang Y."/>
            <person name="Hong G."/>
            <person name="Han B."/>
            <person name="Choisne N."/>
            <person name="Demange N."/>
            <person name="Orjeda G."/>
            <person name="Samain S."/>
            <person name="Cattolico L."/>
            <person name="Pelletier E."/>
            <person name="Couloux A."/>
            <person name="Segurens B."/>
            <person name="Wincker P."/>
            <person name="D'Hont A."/>
            <person name="Scarpelli C."/>
            <person name="Weissenbach J."/>
            <person name="Salanoubat M."/>
            <person name="Quetier F."/>
            <person name="Yu Y."/>
            <person name="Kim H.R."/>
            <person name="Rambo T."/>
            <person name="Currie J."/>
            <person name="Collura K."/>
            <person name="Luo M."/>
            <person name="Yang T."/>
            <person name="Ammiraju J.S.S."/>
            <person name="Engler F."/>
            <person name="Soderlund C."/>
            <person name="Wing R.A."/>
            <person name="Palmer L.E."/>
            <person name="de la Bastide M."/>
            <person name="Spiegel L."/>
            <person name="Nascimento L."/>
            <person name="Zutavern T."/>
            <person name="O'Shaughnessy A."/>
            <person name="Dike S."/>
            <person name="Dedhia N."/>
            <person name="Preston R."/>
            <person name="Balija V."/>
            <person name="McCombie W.R."/>
            <person name="Chow T."/>
            <person name="Chen H."/>
            <person name="Chung M."/>
            <person name="Chen C."/>
            <person name="Shaw J."/>
            <person name="Wu H."/>
            <person name="Hsiao K."/>
            <person name="Chao Y."/>
            <person name="Chu M."/>
            <person name="Cheng C."/>
            <person name="Hour A."/>
            <person name="Lee P."/>
            <person name="Lin S."/>
            <person name="Lin Y."/>
            <person name="Liou J."/>
            <person name="Liu S."/>
            <person name="Hsing Y."/>
            <person name="Raghuvanshi S."/>
            <person name="Mohanty A."/>
            <person name="Bharti A.K."/>
            <person name="Gaur A."/>
            <person name="Gupta V."/>
            <person name="Kumar D."/>
            <person name="Ravi V."/>
            <person name="Vij S."/>
            <person name="Kapur A."/>
            <person name="Khurana P."/>
            <person name="Khurana P."/>
            <person name="Khurana J.P."/>
            <person name="Tyagi A.K."/>
            <person name="Gaikwad K."/>
            <person name="Singh A."/>
            <person name="Dalal V."/>
            <person name="Srivastava S."/>
            <person name="Dixit A."/>
            <person name="Pal A.K."/>
            <person name="Ghazi I.A."/>
            <person name="Yadav M."/>
            <person name="Pandit A."/>
            <person name="Bhargava A."/>
            <person name="Sureshbabu K."/>
            <person name="Batra K."/>
            <person name="Sharma T.R."/>
            <person name="Mohapatra T."/>
            <person name="Singh N.K."/>
            <person name="Messing J."/>
            <person name="Nelson A.B."/>
            <person name="Fuks G."/>
            <person name="Kavchok S."/>
            <person name="Keizer G."/>
            <person name="Linton E."/>
            <person name="Llaca V."/>
            <person name="Song R."/>
            <person name="Tanyolac B."/>
            <person name="Young S."/>
            <person name="Ho-Il K."/>
            <person name="Hahn J.H."/>
            <person name="Sangsakoo G."/>
            <person name="Vanavichit A."/>
            <person name="de Mattos Luiz.A.T."/>
            <person name="Zimmer P.D."/>
            <person name="Malone G."/>
            <person name="Dellagostin O."/>
            <person name="de Oliveira A.C."/>
            <person name="Bevan M."/>
            <person name="Bancroft I."/>
            <person name="Minx P."/>
            <person name="Cordum H."/>
            <person name="Wilson R."/>
            <person name="Cheng Z."/>
            <person name="Jin W."/>
            <person name="Jiang J."/>
            <person name="Leong S.A."/>
            <person name="Iwama H."/>
            <person name="Gojobori T."/>
            <person name="Itoh T."/>
            <person name="Niimura Y."/>
            <person name="Fujii Y."/>
            <person name="Habara T."/>
            <person name="Sakai H."/>
            <person name="Sato Y."/>
            <person name="Wilson G."/>
            <person name="Kumar K."/>
            <person name="McCouch S."/>
            <person name="Juretic N."/>
            <person name="Hoen D."/>
            <person name="Wright S."/>
            <person name="Bruskiewich R."/>
            <person name="Bureau T."/>
            <person name="Miyao A."/>
            <person name="Hirochika H."/>
            <person name="Nishikawa T."/>
            <person name="Kadowaki K."/>
            <person name="Sugiura M."/>
            <person name="Burr B."/>
            <person name="Sasaki T."/>
        </authorList>
    </citation>
    <scope>NUCLEOTIDE SEQUENCE [LARGE SCALE GENOMIC DNA]</scope>
    <source>
        <strain evidence="4">cv. Nipponbare</strain>
    </source>
</reference>
<evidence type="ECO:0000313" key="4">
    <source>
        <dbReference type="Proteomes" id="UP000000763"/>
    </source>
</evidence>
<reference evidence="2" key="1">
    <citation type="submission" date="2002-06" db="EMBL/GenBank/DDBJ databases">
        <title>Oryza sativa nipponbare(GA3) genomic DNA, chromosome 8, BAC clone:B1111C03.</title>
        <authorList>
            <person name="Sasaki T."/>
            <person name="Matsumoto T."/>
            <person name="Katayose Y."/>
        </authorList>
    </citation>
    <scope>NUCLEOTIDE SEQUENCE</scope>
</reference>
<dbReference type="EMBL" id="AP005405">
    <property type="protein sequence ID" value="BAD10313.1"/>
    <property type="molecule type" value="Genomic_DNA"/>
</dbReference>
<reference evidence="4" key="4">
    <citation type="journal article" date="2008" name="Nucleic Acids Res.">
        <title>The rice annotation project database (RAP-DB): 2008 update.</title>
        <authorList>
            <consortium name="The rice annotation project (RAP)"/>
        </authorList>
    </citation>
    <scope>GENOME REANNOTATION</scope>
    <source>
        <strain evidence="4">cv. Nipponbare</strain>
    </source>
</reference>
<feature type="region of interest" description="Disordered" evidence="1">
    <location>
        <begin position="1"/>
        <end position="53"/>
    </location>
</feature>
<name>Q6YUB1_ORYSJ</name>
<feature type="compositionally biased region" description="Pro residues" evidence="1">
    <location>
        <begin position="8"/>
        <end position="17"/>
    </location>
</feature>
<evidence type="ECO:0000256" key="1">
    <source>
        <dbReference type="SAM" id="MobiDB-lite"/>
    </source>
</evidence>
<feature type="compositionally biased region" description="Gly residues" evidence="1">
    <location>
        <begin position="23"/>
        <end position="51"/>
    </location>
</feature>
<gene>
    <name evidence="2" type="ORF">B1111C03.30</name>
    <name evidence="3" type="ORF">B1116H04.18</name>
</gene>
<feature type="compositionally biased region" description="Basic and acidic residues" evidence="1">
    <location>
        <begin position="161"/>
        <end position="173"/>
    </location>
</feature>
<protein>
    <submittedName>
        <fullName evidence="3">Uncharacterized protein</fullName>
    </submittedName>
</protein>